<dbReference type="Proteomes" id="UP001193389">
    <property type="component" value="Chromosome"/>
</dbReference>
<evidence type="ECO:0000313" key="1">
    <source>
        <dbReference type="EMBL" id="BBE18164.1"/>
    </source>
</evidence>
<dbReference type="AlphaFoldDB" id="A0A5K7SA51"/>
<name>A0A5K7SA51_9BACT</name>
<sequence length="49" mass="5853">MEAIFTEDEYREALKRFLEICDKPDNTAEAEELEMLMTVMEIYEQENCS</sequence>
<dbReference type="KEGG" id="anf:AQPE_2324"/>
<reference evidence="1" key="1">
    <citation type="journal article" date="2020" name="Int. J. Syst. Evol. Microbiol.">
        <title>Aquipluma nitroreducens gen. nov. sp. nov., a novel facultatively anaerobic bacterium isolated from a freshwater lake.</title>
        <authorList>
            <person name="Watanabe M."/>
            <person name="Kojima H."/>
            <person name="Fukui M."/>
        </authorList>
    </citation>
    <scope>NUCLEOTIDE SEQUENCE</scope>
    <source>
        <strain evidence="1">MeG22</strain>
    </source>
</reference>
<proteinExistence type="predicted"/>
<accession>A0A5K7SA51</accession>
<evidence type="ECO:0000313" key="2">
    <source>
        <dbReference type="Proteomes" id="UP001193389"/>
    </source>
</evidence>
<keyword evidence="2" id="KW-1185">Reference proteome</keyword>
<protein>
    <submittedName>
        <fullName evidence="1">Uncharacterized protein</fullName>
    </submittedName>
</protein>
<gene>
    <name evidence="1" type="ORF">AQPE_2324</name>
</gene>
<dbReference type="EMBL" id="AP018694">
    <property type="protein sequence ID" value="BBE18164.1"/>
    <property type="molecule type" value="Genomic_DNA"/>
</dbReference>
<organism evidence="1 2">
    <name type="scientific">Aquipluma nitroreducens</name>
    <dbReference type="NCBI Taxonomy" id="2010828"/>
    <lineage>
        <taxon>Bacteria</taxon>
        <taxon>Pseudomonadati</taxon>
        <taxon>Bacteroidota</taxon>
        <taxon>Bacteroidia</taxon>
        <taxon>Marinilabiliales</taxon>
        <taxon>Prolixibacteraceae</taxon>
        <taxon>Aquipluma</taxon>
    </lineage>
</organism>